<dbReference type="RefSeq" id="WP_087105911.1">
    <property type="nucleotide sequence ID" value="NZ_CBCSCN010000012.1"/>
</dbReference>
<dbReference type="EMBL" id="FWPT01000001">
    <property type="protein sequence ID" value="SMA32337.1"/>
    <property type="molecule type" value="Genomic_DNA"/>
</dbReference>
<evidence type="ECO:0000313" key="2">
    <source>
        <dbReference type="Proteomes" id="UP000196573"/>
    </source>
</evidence>
<dbReference type="OrthoDB" id="6188500at2"/>
<sequence length="694" mass="75993">MKFQSVLQWCGFSVLLMFLSGCYEDKQMVLDLSGKKGFFDSGFPSDLRRNDDGSIDFNSFPQPLNITIGNYVRWAEQDRFGFAPNLPLYMRFEGNISPDYLSLSSDPRSYARADASIQLVDIDPRSDERGTRYPVRVSYREKGDEYRPDGLLQVLPAGKPLKENTQYALVVTREVSPDHANNLVPNPVLTALLDRRDPRSVDGKIKSADASRALAIYAPLAEQLRYDGIASDDVIGAIVWTTGHPSSVMGNLGRWASEQPAPAPASEFRQLEMTPEYCVIGSSWNVPGLQSGLFPYALTGGKIKYDHQGNPVVQYQRETPLVITIPRTDMPADGYPMMFYNHGTAGYADQAHQRGETLADGTLSQDGSPAQVAGQRGWATAGMGGHMGADHEDSTGFLNVIADLIPGLSLNIGTYNFMNLDSMRGNFEQSVVERVLFRRLIENLEVDSSLCPGAESADGWLRFDNDTQVVMGQSLGAMTAIAQAAIDPKPFQGVIGSGAGSYNLGLVMNLSVTGSEPLGNILEPLFYFTGKNDVVDDPFHPLWLLSQQALSSVDFAINAARWNRDAYASINAPHTLIVEGYFDDWVGLYNQKPLLVALGTDLFGAELPVSETEQLLPDLELAGYQQWVSTVAGNRDGRTAAVVRYAEDGIKSGHHVVFQQEAARHQYACFLENIAEGRAPAIPVPGGRQMDGCF</sequence>
<name>A0A1X7ADQ2_9GAMM</name>
<protein>
    <submittedName>
        <fullName evidence="1">Uncharacterized protein</fullName>
    </submittedName>
</protein>
<accession>A0A1X7ADQ2</accession>
<keyword evidence="2" id="KW-1185">Reference proteome</keyword>
<dbReference type="PROSITE" id="PS51257">
    <property type="entry name" value="PROKAR_LIPOPROTEIN"/>
    <property type="match status" value="1"/>
</dbReference>
<dbReference type="AlphaFoldDB" id="A0A1X7ADQ2"/>
<dbReference type="Proteomes" id="UP000196573">
    <property type="component" value="Unassembled WGS sequence"/>
</dbReference>
<evidence type="ECO:0000313" key="1">
    <source>
        <dbReference type="EMBL" id="SMA32337.1"/>
    </source>
</evidence>
<gene>
    <name evidence="1" type="ORF">EHSB41UT_00142</name>
</gene>
<dbReference type="InterPro" id="IPR029058">
    <property type="entry name" value="AB_hydrolase_fold"/>
</dbReference>
<proteinExistence type="predicted"/>
<dbReference type="Gene3D" id="3.40.50.1820">
    <property type="entry name" value="alpha/beta hydrolase"/>
    <property type="match status" value="1"/>
</dbReference>
<reference evidence="1 2" key="1">
    <citation type="submission" date="2017-03" db="EMBL/GenBank/DDBJ databases">
        <authorList>
            <person name="Afonso C.L."/>
            <person name="Miller P.J."/>
            <person name="Scott M.A."/>
            <person name="Spackman E."/>
            <person name="Goraichik I."/>
            <person name="Dimitrov K.M."/>
            <person name="Suarez D.L."/>
            <person name="Swayne D.E."/>
        </authorList>
    </citation>
    <scope>NUCLEOTIDE SEQUENCE [LARGE SCALE GENOMIC DNA]</scope>
    <source>
        <strain evidence="1">SB41UT1</strain>
    </source>
</reference>
<organism evidence="1 2">
    <name type="scientific">Parendozoicomonas haliclonae</name>
    <dbReference type="NCBI Taxonomy" id="1960125"/>
    <lineage>
        <taxon>Bacteria</taxon>
        <taxon>Pseudomonadati</taxon>
        <taxon>Pseudomonadota</taxon>
        <taxon>Gammaproteobacteria</taxon>
        <taxon>Oceanospirillales</taxon>
        <taxon>Endozoicomonadaceae</taxon>
        <taxon>Parendozoicomonas</taxon>
    </lineage>
</organism>
<dbReference type="SUPFAM" id="SSF53474">
    <property type="entry name" value="alpha/beta-Hydrolases"/>
    <property type="match status" value="1"/>
</dbReference>